<dbReference type="Proteomes" id="UP000031668">
    <property type="component" value="Unassembled WGS sequence"/>
</dbReference>
<comment type="caution">
    <text evidence="1">The sequence shown here is derived from an EMBL/GenBank/DDBJ whole genome shotgun (WGS) entry which is preliminary data.</text>
</comment>
<keyword evidence="2" id="KW-1185">Reference proteome</keyword>
<dbReference type="OrthoDB" id="126031at2759"/>
<gene>
    <name evidence="1" type="ORF">RF11_13435</name>
</gene>
<dbReference type="AlphaFoldDB" id="A0A0C2N6E9"/>
<sequence>MESNINDQHDMDFLTERGRIEKLPKGGNHRGKLTDQQKESLCDILEEDCWRTIQRICDLFFERHNILIGRSTATRCFRDFHYTLKVLRPIPERRNDPQNILARKEYAINFLRIAPDRQKVFFIDETGFQVNMICRYGRELTGVRTTRVVPALRSRNYSVACTMSCEGMVNFKIRERAYNAECFLEYLLEILEIFRAREISETYLSLSQGQPTSPPGICDASLMKSRIYRFA</sequence>
<organism evidence="1 2">
    <name type="scientific">Thelohanellus kitauei</name>
    <name type="common">Myxosporean</name>
    <dbReference type="NCBI Taxonomy" id="669202"/>
    <lineage>
        <taxon>Eukaryota</taxon>
        <taxon>Metazoa</taxon>
        <taxon>Cnidaria</taxon>
        <taxon>Myxozoa</taxon>
        <taxon>Myxosporea</taxon>
        <taxon>Bivalvulida</taxon>
        <taxon>Platysporina</taxon>
        <taxon>Myxobolidae</taxon>
        <taxon>Thelohanellus</taxon>
    </lineage>
</organism>
<proteinExistence type="predicted"/>
<evidence type="ECO:0000313" key="1">
    <source>
        <dbReference type="EMBL" id="KII71875.1"/>
    </source>
</evidence>
<dbReference type="EMBL" id="JWZT01001602">
    <property type="protein sequence ID" value="KII71875.1"/>
    <property type="molecule type" value="Genomic_DNA"/>
</dbReference>
<name>A0A0C2N6E9_THEKT</name>
<evidence type="ECO:0000313" key="2">
    <source>
        <dbReference type="Proteomes" id="UP000031668"/>
    </source>
</evidence>
<accession>A0A0C2N6E9</accession>
<protein>
    <submittedName>
        <fullName evidence="1">Uncharacterized protein</fullName>
    </submittedName>
</protein>
<reference evidence="1 2" key="1">
    <citation type="journal article" date="2014" name="Genome Biol. Evol.">
        <title>The genome of the myxosporean Thelohanellus kitauei shows adaptations to nutrient acquisition within its fish host.</title>
        <authorList>
            <person name="Yang Y."/>
            <person name="Xiong J."/>
            <person name="Zhou Z."/>
            <person name="Huo F."/>
            <person name="Miao W."/>
            <person name="Ran C."/>
            <person name="Liu Y."/>
            <person name="Zhang J."/>
            <person name="Feng J."/>
            <person name="Wang M."/>
            <person name="Wang M."/>
            <person name="Wang L."/>
            <person name="Yao B."/>
        </authorList>
    </citation>
    <scope>NUCLEOTIDE SEQUENCE [LARGE SCALE GENOMIC DNA]</scope>
    <source>
        <strain evidence="1">Wuqing</strain>
    </source>
</reference>